<dbReference type="Proteomes" id="UP000049222">
    <property type="component" value="Unassembled WGS sequence"/>
</dbReference>
<organism evidence="2 3">
    <name type="scientific">Jannaschia donghaensis</name>
    <dbReference type="NCBI Taxonomy" id="420998"/>
    <lineage>
        <taxon>Bacteria</taxon>
        <taxon>Pseudomonadati</taxon>
        <taxon>Pseudomonadota</taxon>
        <taxon>Alphaproteobacteria</taxon>
        <taxon>Rhodobacterales</taxon>
        <taxon>Roseobacteraceae</taxon>
        <taxon>Jannaschia</taxon>
    </lineage>
</organism>
<feature type="compositionally biased region" description="Pro residues" evidence="1">
    <location>
        <begin position="67"/>
        <end position="76"/>
    </location>
</feature>
<gene>
    <name evidence="2" type="ORF">JDO7802_01679</name>
</gene>
<feature type="region of interest" description="Disordered" evidence="1">
    <location>
        <begin position="51"/>
        <end position="76"/>
    </location>
</feature>
<proteinExistence type="predicted"/>
<evidence type="ECO:0008006" key="4">
    <source>
        <dbReference type="Google" id="ProtNLM"/>
    </source>
</evidence>
<protein>
    <recommendedName>
        <fullName evidence="4">Phytanoyl-CoA dioxygenase (PhyH)</fullName>
    </recommendedName>
</protein>
<dbReference type="EMBL" id="CXSU01000011">
    <property type="protein sequence ID" value="CTQ49665.1"/>
    <property type="molecule type" value="Genomic_DNA"/>
</dbReference>
<sequence>MQIAVGSHRKGLVPAAEAEATAQACPVVTCTAEPGDILVMSMLLLHRSGAATDPSPRGVLRIDYADGPPPTPLRWA</sequence>
<evidence type="ECO:0000313" key="2">
    <source>
        <dbReference type="EMBL" id="CTQ49665.1"/>
    </source>
</evidence>
<dbReference type="STRING" id="420998.JDO7802_01679"/>
<accession>A0A0M6YJ31</accession>
<dbReference type="AlphaFoldDB" id="A0A0M6YJ31"/>
<dbReference type="SUPFAM" id="SSF51197">
    <property type="entry name" value="Clavaminate synthase-like"/>
    <property type="match status" value="1"/>
</dbReference>
<dbReference type="Gene3D" id="2.60.120.620">
    <property type="entry name" value="q2cbj1_9rhob like domain"/>
    <property type="match status" value="1"/>
</dbReference>
<evidence type="ECO:0000256" key="1">
    <source>
        <dbReference type="SAM" id="MobiDB-lite"/>
    </source>
</evidence>
<reference evidence="2 3" key="1">
    <citation type="submission" date="2015-07" db="EMBL/GenBank/DDBJ databases">
        <authorList>
            <person name="Noorani M."/>
        </authorList>
    </citation>
    <scope>NUCLEOTIDE SEQUENCE [LARGE SCALE GENOMIC DNA]</scope>
    <source>
        <strain evidence="2 3">CECT 7802</strain>
    </source>
</reference>
<name>A0A0M6YJ31_9RHOB</name>
<keyword evidence="3" id="KW-1185">Reference proteome</keyword>
<evidence type="ECO:0000313" key="3">
    <source>
        <dbReference type="Proteomes" id="UP000049222"/>
    </source>
</evidence>